<name>A0A517LZM8_9BACT</name>
<dbReference type="GO" id="GO:0008930">
    <property type="term" value="F:methylthioadenosine nucleosidase activity"/>
    <property type="evidence" value="ECO:0007669"/>
    <property type="project" value="TreeGrafter"/>
</dbReference>
<evidence type="ECO:0000313" key="3">
    <source>
        <dbReference type="EMBL" id="QDS88059.1"/>
    </source>
</evidence>
<organism evidence="3 4">
    <name type="scientific">Rosistilla ulvae</name>
    <dbReference type="NCBI Taxonomy" id="1930277"/>
    <lineage>
        <taxon>Bacteria</taxon>
        <taxon>Pseudomonadati</taxon>
        <taxon>Planctomycetota</taxon>
        <taxon>Planctomycetia</taxon>
        <taxon>Pirellulales</taxon>
        <taxon>Pirellulaceae</taxon>
        <taxon>Rosistilla</taxon>
    </lineage>
</organism>
<dbReference type="EC" id="3.2.2.26" evidence="1"/>
<dbReference type="PANTHER" id="PTHR46832">
    <property type="entry name" value="5'-METHYLTHIOADENOSINE/S-ADENOSYLHOMOCYSTEINE NUCLEOSIDASE"/>
    <property type="match status" value="1"/>
</dbReference>
<evidence type="ECO:0000313" key="4">
    <source>
        <dbReference type="Proteomes" id="UP000319557"/>
    </source>
</evidence>
<reference evidence="3 4" key="1">
    <citation type="submission" date="2019-02" db="EMBL/GenBank/DDBJ databases">
        <title>Deep-cultivation of Planctomycetes and their phenomic and genomic characterization uncovers novel biology.</title>
        <authorList>
            <person name="Wiegand S."/>
            <person name="Jogler M."/>
            <person name="Boedeker C."/>
            <person name="Pinto D."/>
            <person name="Vollmers J."/>
            <person name="Rivas-Marin E."/>
            <person name="Kohn T."/>
            <person name="Peeters S.H."/>
            <person name="Heuer A."/>
            <person name="Rast P."/>
            <person name="Oberbeckmann S."/>
            <person name="Bunk B."/>
            <person name="Jeske O."/>
            <person name="Meyerdierks A."/>
            <person name="Storesund J.E."/>
            <person name="Kallscheuer N."/>
            <person name="Luecker S."/>
            <person name="Lage O.M."/>
            <person name="Pohl T."/>
            <person name="Merkel B.J."/>
            <person name="Hornburger P."/>
            <person name="Mueller R.-W."/>
            <person name="Bruemmer F."/>
            <person name="Labrenz M."/>
            <person name="Spormann A.M."/>
            <person name="Op den Camp H."/>
            <person name="Overmann J."/>
            <person name="Amann R."/>
            <person name="Jetten M.S.M."/>
            <person name="Mascher T."/>
            <person name="Medema M.H."/>
            <person name="Devos D.P."/>
            <person name="Kaster A.-K."/>
            <person name="Ovreas L."/>
            <person name="Rohde M."/>
            <person name="Galperin M.Y."/>
            <person name="Jogler C."/>
        </authorList>
    </citation>
    <scope>NUCLEOTIDE SEQUENCE [LARGE SCALE GENOMIC DNA]</scope>
    <source>
        <strain evidence="3 4">EC9</strain>
    </source>
</reference>
<dbReference type="OrthoDB" id="9788270at2"/>
<dbReference type="RefSeq" id="WP_145344938.1">
    <property type="nucleotide sequence ID" value="NZ_CP036261.1"/>
</dbReference>
<feature type="domain" description="Nucleoside phosphorylase" evidence="2">
    <location>
        <begin position="31"/>
        <end position="228"/>
    </location>
</feature>
<dbReference type="InterPro" id="IPR000845">
    <property type="entry name" value="Nucleoside_phosphorylase_d"/>
</dbReference>
<gene>
    <name evidence="3" type="primary">mqnB</name>
    <name evidence="3" type="ORF">EC9_22450</name>
</gene>
<dbReference type="GO" id="GO:0005829">
    <property type="term" value="C:cytosol"/>
    <property type="evidence" value="ECO:0007669"/>
    <property type="project" value="TreeGrafter"/>
</dbReference>
<proteinExistence type="predicted"/>
<dbReference type="GO" id="GO:0019284">
    <property type="term" value="P:L-methionine salvage from S-adenosylmethionine"/>
    <property type="evidence" value="ECO:0007669"/>
    <property type="project" value="TreeGrafter"/>
</dbReference>
<dbReference type="Proteomes" id="UP000319557">
    <property type="component" value="Chromosome"/>
</dbReference>
<dbReference type="InterPro" id="IPR019963">
    <property type="entry name" value="FL_hydrolase_MqnB"/>
</dbReference>
<accession>A0A517LZM8</accession>
<dbReference type="InterPro" id="IPR035994">
    <property type="entry name" value="Nucleoside_phosphorylase_sf"/>
</dbReference>
<evidence type="ECO:0000256" key="1">
    <source>
        <dbReference type="NCBIfam" id="TIGR03664"/>
    </source>
</evidence>
<dbReference type="GO" id="GO:0008782">
    <property type="term" value="F:adenosylhomocysteine nucleosidase activity"/>
    <property type="evidence" value="ECO:0007669"/>
    <property type="project" value="TreeGrafter"/>
</dbReference>
<dbReference type="NCBIfam" id="TIGR03664">
    <property type="entry name" value="fut_nucase"/>
    <property type="match status" value="1"/>
</dbReference>
<dbReference type="GO" id="GO:0009234">
    <property type="term" value="P:menaquinone biosynthetic process"/>
    <property type="evidence" value="ECO:0007669"/>
    <property type="project" value="UniProtKB-UniRule"/>
</dbReference>
<dbReference type="SUPFAM" id="SSF53167">
    <property type="entry name" value="Purine and uridine phosphorylases"/>
    <property type="match status" value="1"/>
</dbReference>
<keyword evidence="4" id="KW-1185">Reference proteome</keyword>
<dbReference type="AlphaFoldDB" id="A0A517LZM8"/>
<dbReference type="Gene3D" id="3.40.50.1580">
    <property type="entry name" value="Nucleoside phosphorylase domain"/>
    <property type="match status" value="1"/>
</dbReference>
<dbReference type="EMBL" id="CP036261">
    <property type="protein sequence ID" value="QDS88059.1"/>
    <property type="molecule type" value="Genomic_DNA"/>
</dbReference>
<keyword evidence="3" id="KW-0378">Hydrolase</keyword>
<keyword evidence="3" id="KW-0326">Glycosidase</keyword>
<dbReference type="PANTHER" id="PTHR46832:SF2">
    <property type="entry name" value="FUTALOSINE HYDROLASE"/>
    <property type="match status" value="1"/>
</dbReference>
<dbReference type="GO" id="GO:0009116">
    <property type="term" value="P:nucleoside metabolic process"/>
    <property type="evidence" value="ECO:0007669"/>
    <property type="project" value="InterPro"/>
</dbReference>
<dbReference type="KEGG" id="ruv:EC9_22450"/>
<protein>
    <recommendedName>
        <fullName evidence="1">Futalosine hydrolase</fullName>
        <ecNumber evidence="1">3.2.2.26</ecNumber>
    </recommendedName>
</protein>
<sequence length="237" mass="24544">MIDPVPDTSEGDHSANFSASRGRLVLVPTPGELGRVHRSLVAATSVRLELCGFGPIAAAARTASLIALHRPARVFLVGIAGAVGERLAVGQASEFDSVSCHGIGAGGGSDFQSASELGWKQWSPETGDAIGDRLALTTAAAAEADRDLVTVCSASASEADVQAYLQRFPEAVAEDMEGFAVAMACRMHGIPLTIVRGISNIAGDRDKSRWRITAALDAASELLQHVLDRPANGANSG</sequence>
<evidence type="ECO:0000259" key="2">
    <source>
        <dbReference type="Pfam" id="PF01048"/>
    </source>
</evidence>
<dbReference type="Pfam" id="PF01048">
    <property type="entry name" value="PNP_UDP_1"/>
    <property type="match status" value="1"/>
</dbReference>